<dbReference type="InterPro" id="IPR027417">
    <property type="entry name" value="P-loop_NTPase"/>
</dbReference>
<name>A0A0M2NES1_9FIRM</name>
<dbReference type="Proteomes" id="UP000034076">
    <property type="component" value="Unassembled WGS sequence"/>
</dbReference>
<evidence type="ECO:0000256" key="7">
    <source>
        <dbReference type="ARBA" id="ARBA00022840"/>
    </source>
</evidence>
<dbReference type="PROSITE" id="PS00211">
    <property type="entry name" value="ABC_TRANSPORTER_1"/>
    <property type="match status" value="1"/>
</dbReference>
<dbReference type="CDD" id="cd03225">
    <property type="entry name" value="ABC_cobalt_CbiO_domain1"/>
    <property type="match status" value="1"/>
</dbReference>
<dbReference type="Pfam" id="PF00005">
    <property type="entry name" value="ABC_tran"/>
    <property type="match status" value="2"/>
</dbReference>
<dbReference type="EMBL" id="LAYJ01000102">
    <property type="protein sequence ID" value="KKI50678.1"/>
    <property type="molecule type" value="Genomic_DNA"/>
</dbReference>
<comment type="subcellular location">
    <subcellularLocation>
        <location evidence="1">Cell membrane</location>
        <topology evidence="1">Peripheral membrane protein</topology>
    </subcellularLocation>
</comment>
<accession>A0A0M2NES1</accession>
<keyword evidence="8" id="KW-1278">Translocase</keyword>
<gene>
    <name evidence="12" type="ORF">CHK_1793</name>
</gene>
<feature type="domain" description="ABC transporter" evidence="11">
    <location>
        <begin position="2"/>
        <end position="240"/>
    </location>
</feature>
<dbReference type="RefSeq" id="WP_046443660.1">
    <property type="nucleotide sequence ID" value="NZ_LAYJ01000102.1"/>
</dbReference>
<dbReference type="PATRIC" id="fig|270498.16.peg.1061"/>
<reference evidence="12 13" key="1">
    <citation type="submission" date="2015-04" db="EMBL/GenBank/DDBJ databases">
        <title>Draft genome sequence of bacteremic isolate Catabacter hongkongensis type strain HKU16T.</title>
        <authorList>
            <person name="Lau S.K."/>
            <person name="Teng J.L."/>
            <person name="Huang Y."/>
            <person name="Curreem S.O."/>
            <person name="Tsui S.K."/>
            <person name="Woo P.C."/>
        </authorList>
    </citation>
    <scope>NUCLEOTIDE SEQUENCE [LARGE SCALE GENOMIC DNA]</scope>
    <source>
        <strain evidence="12 13">HKU16</strain>
    </source>
</reference>
<dbReference type="PANTHER" id="PTHR43553:SF23">
    <property type="entry name" value="ABC TRANSPORTER ATP-BINDING COMPONENT"/>
    <property type="match status" value="1"/>
</dbReference>
<dbReference type="OrthoDB" id="501320at2"/>
<dbReference type="GO" id="GO:0016887">
    <property type="term" value="F:ATP hydrolysis activity"/>
    <property type="evidence" value="ECO:0007669"/>
    <property type="project" value="InterPro"/>
</dbReference>
<dbReference type="InterPro" id="IPR003439">
    <property type="entry name" value="ABC_transporter-like_ATP-bd"/>
</dbReference>
<evidence type="ECO:0000256" key="1">
    <source>
        <dbReference type="ARBA" id="ARBA00004202"/>
    </source>
</evidence>
<dbReference type="PANTHER" id="PTHR43553">
    <property type="entry name" value="HEAVY METAL TRANSPORTER"/>
    <property type="match status" value="1"/>
</dbReference>
<proteinExistence type="inferred from homology"/>
<dbReference type="InterPro" id="IPR050095">
    <property type="entry name" value="ECF_ABC_transporter_ATP-bd"/>
</dbReference>
<keyword evidence="4" id="KW-1003">Cell membrane</keyword>
<dbReference type="InterPro" id="IPR017871">
    <property type="entry name" value="ABC_transporter-like_CS"/>
</dbReference>
<dbReference type="GO" id="GO:0042626">
    <property type="term" value="F:ATPase-coupled transmembrane transporter activity"/>
    <property type="evidence" value="ECO:0007669"/>
    <property type="project" value="TreeGrafter"/>
</dbReference>
<dbReference type="GO" id="GO:0043190">
    <property type="term" value="C:ATP-binding cassette (ABC) transporter complex"/>
    <property type="evidence" value="ECO:0007669"/>
    <property type="project" value="TreeGrafter"/>
</dbReference>
<dbReference type="GO" id="GO:0005524">
    <property type="term" value="F:ATP binding"/>
    <property type="evidence" value="ECO:0007669"/>
    <property type="project" value="UniProtKB-KW"/>
</dbReference>
<dbReference type="CDD" id="cd03226">
    <property type="entry name" value="ABC_cobalt_CbiO_domain2"/>
    <property type="match status" value="1"/>
</dbReference>
<keyword evidence="5" id="KW-0677">Repeat</keyword>
<organism evidence="12 13">
    <name type="scientific">Christensenella hongkongensis</name>
    <dbReference type="NCBI Taxonomy" id="270498"/>
    <lineage>
        <taxon>Bacteria</taxon>
        <taxon>Bacillati</taxon>
        <taxon>Bacillota</taxon>
        <taxon>Clostridia</taxon>
        <taxon>Christensenellales</taxon>
        <taxon>Christensenellaceae</taxon>
        <taxon>Christensenella</taxon>
    </lineage>
</organism>
<dbReference type="AlphaFoldDB" id="A0A0M2NES1"/>
<keyword evidence="7" id="KW-0067">ATP-binding</keyword>
<feature type="domain" description="ABC transporter" evidence="11">
    <location>
        <begin position="264"/>
        <end position="465"/>
    </location>
</feature>
<dbReference type="InterPro" id="IPR015856">
    <property type="entry name" value="ABC_transpr_CbiO/EcfA_su"/>
</dbReference>
<dbReference type="PROSITE" id="PS50893">
    <property type="entry name" value="ABC_TRANSPORTER_2"/>
    <property type="match status" value="2"/>
</dbReference>
<evidence type="ECO:0000256" key="2">
    <source>
        <dbReference type="ARBA" id="ARBA00005417"/>
    </source>
</evidence>
<comment type="caution">
    <text evidence="12">The sequence shown here is derived from an EMBL/GenBank/DDBJ whole genome shotgun (WGS) entry which is preliminary data.</text>
</comment>
<dbReference type="InterPro" id="IPR003593">
    <property type="entry name" value="AAA+_ATPase"/>
</dbReference>
<comment type="function">
    <text evidence="10">Probably part of an ABC transporter complex. Responsible for energy coupling to the transport system.</text>
</comment>
<keyword evidence="13" id="KW-1185">Reference proteome</keyword>
<dbReference type="STRING" id="270498.CHK_1793"/>
<protein>
    <submittedName>
        <fullName evidence="12">Duplicated ATPase component</fullName>
    </submittedName>
</protein>
<evidence type="ECO:0000313" key="12">
    <source>
        <dbReference type="EMBL" id="KKI50678.1"/>
    </source>
</evidence>
<dbReference type="Gene3D" id="3.40.50.300">
    <property type="entry name" value="P-loop containing nucleotide triphosphate hydrolases"/>
    <property type="match status" value="2"/>
</dbReference>
<evidence type="ECO:0000313" key="13">
    <source>
        <dbReference type="Proteomes" id="UP000034076"/>
    </source>
</evidence>
<evidence type="ECO:0000259" key="11">
    <source>
        <dbReference type="PROSITE" id="PS50893"/>
    </source>
</evidence>
<evidence type="ECO:0000256" key="10">
    <source>
        <dbReference type="ARBA" id="ARBA00025157"/>
    </source>
</evidence>
<evidence type="ECO:0000256" key="8">
    <source>
        <dbReference type="ARBA" id="ARBA00022967"/>
    </source>
</evidence>
<keyword evidence="9" id="KW-0472">Membrane</keyword>
<keyword evidence="6" id="KW-0547">Nucleotide-binding</keyword>
<evidence type="ECO:0000256" key="5">
    <source>
        <dbReference type="ARBA" id="ARBA00022737"/>
    </source>
</evidence>
<comment type="similarity">
    <text evidence="2">Belongs to the ABC transporter superfamily.</text>
</comment>
<dbReference type="SUPFAM" id="SSF52540">
    <property type="entry name" value="P-loop containing nucleoside triphosphate hydrolases"/>
    <property type="match status" value="2"/>
</dbReference>
<keyword evidence="3" id="KW-0813">Transport</keyword>
<evidence type="ECO:0000256" key="6">
    <source>
        <dbReference type="ARBA" id="ARBA00022741"/>
    </source>
</evidence>
<evidence type="ECO:0000256" key="4">
    <source>
        <dbReference type="ARBA" id="ARBA00022475"/>
    </source>
</evidence>
<evidence type="ECO:0000256" key="9">
    <source>
        <dbReference type="ARBA" id="ARBA00023136"/>
    </source>
</evidence>
<dbReference type="SMART" id="SM00382">
    <property type="entry name" value="AAA"/>
    <property type="match status" value="2"/>
</dbReference>
<sequence>MIELNNVSFAYEGQENCIHNVNLTIRQGECVVLVGRSGNGKTTLTRIINGLAPAYYRGTLTGEVKINGKDIREYRDWERAKAIGNVFQDPKSQFFSGELVGEVAFACENLGYGKEAIKKRTDKTIEEMGLTYIKSRRLDVLSSGEKQKVAIASVRVVEPQIYVFDEPSANLDGQASLKLTETMRQFKQQGYTLVISEHRLAYLTGIADRFVYIENGKIIRSYTAKELMALDEGARKEMGLRIPFPYIHAGLPMPQKDNTSRPLLTLENVSYRAKKQQILSSISFSACSGQIVAVTGQNGVGKTTLAKVICGLKKESGGALFVKGEKVPARKRWQNVWYSSNDINTQLFTNSVEDELLLQSRNGNDIEAARNILKDFDLYEYRSCHPQALSGGQKQRLSIACGLLSGREILIFDEPTSGLDGENLVRVAGAFKNAAKDGKAIILITHDNELMKECCTHSYVMQTGK</sequence>
<evidence type="ECO:0000256" key="3">
    <source>
        <dbReference type="ARBA" id="ARBA00022448"/>
    </source>
</evidence>